<evidence type="ECO:0000256" key="1">
    <source>
        <dbReference type="ARBA" id="ARBA00004123"/>
    </source>
</evidence>
<dbReference type="GO" id="GO:0005634">
    <property type="term" value="C:nucleus"/>
    <property type="evidence" value="ECO:0007669"/>
    <property type="project" value="UniProtKB-SubCell"/>
</dbReference>
<keyword evidence="8" id="KW-0804">Transcription</keyword>
<proteinExistence type="predicted"/>
<dbReference type="PROSITE" id="PS50157">
    <property type="entry name" value="ZINC_FINGER_C2H2_2"/>
    <property type="match status" value="1"/>
</dbReference>
<keyword evidence="6" id="KW-0805">Transcription regulation</keyword>
<evidence type="ECO:0000259" key="11">
    <source>
        <dbReference type="PROSITE" id="PS50157"/>
    </source>
</evidence>
<evidence type="ECO:0000256" key="4">
    <source>
        <dbReference type="ARBA" id="ARBA00022771"/>
    </source>
</evidence>
<keyword evidence="13" id="KW-1185">Reference proteome</keyword>
<comment type="caution">
    <text evidence="12">The sequence shown here is derived from an EMBL/GenBank/DDBJ whole genome shotgun (WGS) entry which is preliminary data.</text>
</comment>
<accession>A0A7K4VWG2</accession>
<evidence type="ECO:0000313" key="12">
    <source>
        <dbReference type="EMBL" id="NWR25898.1"/>
    </source>
</evidence>
<feature type="non-terminal residue" evidence="12">
    <location>
        <position position="1"/>
    </location>
</feature>
<evidence type="ECO:0000256" key="5">
    <source>
        <dbReference type="ARBA" id="ARBA00022833"/>
    </source>
</evidence>
<dbReference type="PANTHER" id="PTHR24377">
    <property type="entry name" value="IP01015P-RELATED"/>
    <property type="match status" value="1"/>
</dbReference>
<dbReference type="InterPro" id="IPR036236">
    <property type="entry name" value="Znf_C2H2_sf"/>
</dbReference>
<evidence type="ECO:0000256" key="9">
    <source>
        <dbReference type="ARBA" id="ARBA00023242"/>
    </source>
</evidence>
<keyword evidence="7" id="KW-0238">DNA-binding</keyword>
<evidence type="ECO:0000256" key="3">
    <source>
        <dbReference type="ARBA" id="ARBA00022737"/>
    </source>
</evidence>
<dbReference type="Proteomes" id="UP000580681">
    <property type="component" value="Unassembled WGS sequence"/>
</dbReference>
<dbReference type="InterPro" id="IPR013087">
    <property type="entry name" value="Znf_C2H2_type"/>
</dbReference>
<dbReference type="GO" id="GO:0008270">
    <property type="term" value="F:zinc ion binding"/>
    <property type="evidence" value="ECO:0007669"/>
    <property type="project" value="UniProtKB-KW"/>
</dbReference>
<sequence>ERPTLCQEDGQSFRQNSELVVPEQLQDGERPYKCLEYGKSSNQSSSFLTHHWVHTRKRPYKRGVSQTSFVKNPFL</sequence>
<dbReference type="GO" id="GO:0003677">
    <property type="term" value="F:DNA binding"/>
    <property type="evidence" value="ECO:0007669"/>
    <property type="project" value="UniProtKB-KW"/>
</dbReference>
<feature type="non-terminal residue" evidence="12">
    <location>
        <position position="75"/>
    </location>
</feature>
<keyword evidence="4 10" id="KW-0863">Zinc-finger</keyword>
<evidence type="ECO:0000256" key="10">
    <source>
        <dbReference type="PROSITE-ProRule" id="PRU00042"/>
    </source>
</evidence>
<evidence type="ECO:0000313" key="13">
    <source>
        <dbReference type="Proteomes" id="UP000580681"/>
    </source>
</evidence>
<keyword evidence="2" id="KW-0479">Metal-binding</keyword>
<comment type="subcellular location">
    <subcellularLocation>
        <location evidence="1">Nucleus</location>
    </subcellularLocation>
</comment>
<dbReference type="SUPFAM" id="SSF57667">
    <property type="entry name" value="beta-beta-alpha zinc fingers"/>
    <property type="match status" value="1"/>
</dbReference>
<protein>
    <submittedName>
        <fullName evidence="12">ZIK1 protein</fullName>
    </submittedName>
</protein>
<keyword evidence="5" id="KW-0862">Zinc</keyword>
<gene>
    <name evidence="12" type="primary">Zik1_0</name>
    <name evidence="12" type="ORF">EMBFUC_R11348</name>
</gene>
<reference evidence="12 13" key="1">
    <citation type="submission" date="2019-09" db="EMBL/GenBank/DDBJ databases">
        <title>Bird 10,000 Genomes (B10K) Project - Family phase.</title>
        <authorList>
            <person name="Zhang G."/>
        </authorList>
    </citation>
    <scope>NUCLEOTIDE SEQUENCE [LARGE SCALE GENOMIC DNA]</scope>
    <source>
        <strain evidence="12">B10K-DU-015-11</strain>
        <tissue evidence="12">Mixed tissue sample</tissue>
    </source>
</reference>
<dbReference type="FunFam" id="3.30.160.60:FF:000087">
    <property type="entry name" value="Zinc finger protein 354B"/>
    <property type="match status" value="1"/>
</dbReference>
<keyword evidence="9" id="KW-0539">Nucleus</keyword>
<evidence type="ECO:0000256" key="8">
    <source>
        <dbReference type="ARBA" id="ARBA00023163"/>
    </source>
</evidence>
<feature type="domain" description="C2H2-type" evidence="11">
    <location>
        <begin position="32"/>
        <end position="59"/>
    </location>
</feature>
<evidence type="ECO:0000256" key="2">
    <source>
        <dbReference type="ARBA" id="ARBA00022723"/>
    </source>
</evidence>
<evidence type="ECO:0000256" key="7">
    <source>
        <dbReference type="ARBA" id="ARBA00023125"/>
    </source>
</evidence>
<keyword evidence="3" id="KW-0677">Repeat</keyword>
<organism evidence="12 13">
    <name type="scientific">Emberiza fucata</name>
    <dbReference type="NCBI Taxonomy" id="337179"/>
    <lineage>
        <taxon>Eukaryota</taxon>
        <taxon>Metazoa</taxon>
        <taxon>Chordata</taxon>
        <taxon>Craniata</taxon>
        <taxon>Vertebrata</taxon>
        <taxon>Euteleostomi</taxon>
        <taxon>Archelosauria</taxon>
        <taxon>Archosauria</taxon>
        <taxon>Dinosauria</taxon>
        <taxon>Saurischia</taxon>
        <taxon>Theropoda</taxon>
        <taxon>Coelurosauria</taxon>
        <taxon>Aves</taxon>
        <taxon>Neognathae</taxon>
        <taxon>Neoaves</taxon>
        <taxon>Telluraves</taxon>
        <taxon>Australaves</taxon>
        <taxon>Passeriformes</taxon>
        <taxon>Passeroidea</taxon>
        <taxon>Fringillidae</taxon>
        <taxon>Emberizinae</taxon>
        <taxon>Emberizini</taxon>
        <taxon>Emberiza</taxon>
    </lineage>
</organism>
<name>A0A7K4VWG2_9EMBE</name>
<evidence type="ECO:0000256" key="6">
    <source>
        <dbReference type="ARBA" id="ARBA00023015"/>
    </source>
</evidence>
<dbReference type="AlphaFoldDB" id="A0A7K4VWG2"/>
<dbReference type="Gene3D" id="3.30.160.60">
    <property type="entry name" value="Classic Zinc Finger"/>
    <property type="match status" value="1"/>
</dbReference>
<dbReference type="EMBL" id="VYZJ01004479">
    <property type="protein sequence ID" value="NWR25898.1"/>
    <property type="molecule type" value="Genomic_DNA"/>
</dbReference>
<dbReference type="InterPro" id="IPR050826">
    <property type="entry name" value="Krueppel_C2H2_ZnFinger"/>
</dbReference>